<dbReference type="GO" id="GO:0005886">
    <property type="term" value="C:plasma membrane"/>
    <property type="evidence" value="ECO:0007669"/>
    <property type="project" value="TreeGrafter"/>
</dbReference>
<evidence type="ECO:0000256" key="1">
    <source>
        <dbReference type="ARBA" id="ARBA00004141"/>
    </source>
</evidence>
<dbReference type="SUPFAM" id="SSF81321">
    <property type="entry name" value="Family A G protein-coupled receptor-like"/>
    <property type="match status" value="1"/>
</dbReference>
<dbReference type="Gene3D" id="1.20.1070.10">
    <property type="entry name" value="Rhodopsin 7-helix transmembrane proteins"/>
    <property type="match status" value="1"/>
</dbReference>
<organism evidence="6 7">
    <name type="scientific">Collybia nuda</name>
    <dbReference type="NCBI Taxonomy" id="64659"/>
    <lineage>
        <taxon>Eukaryota</taxon>
        <taxon>Fungi</taxon>
        <taxon>Dikarya</taxon>
        <taxon>Basidiomycota</taxon>
        <taxon>Agaricomycotina</taxon>
        <taxon>Agaricomycetes</taxon>
        <taxon>Agaricomycetidae</taxon>
        <taxon>Agaricales</taxon>
        <taxon>Tricholomatineae</taxon>
        <taxon>Clitocybaceae</taxon>
        <taxon>Collybia</taxon>
    </lineage>
</organism>
<dbReference type="AlphaFoldDB" id="A0A9P5YEG4"/>
<keyword evidence="4 5" id="KW-0472">Membrane</keyword>
<feature type="transmembrane region" description="Helical" evidence="5">
    <location>
        <begin position="124"/>
        <end position="145"/>
    </location>
</feature>
<evidence type="ECO:0000256" key="4">
    <source>
        <dbReference type="ARBA" id="ARBA00023136"/>
    </source>
</evidence>
<reference evidence="6" key="1">
    <citation type="submission" date="2020-11" db="EMBL/GenBank/DDBJ databases">
        <authorList>
            <consortium name="DOE Joint Genome Institute"/>
            <person name="Ahrendt S."/>
            <person name="Riley R."/>
            <person name="Andreopoulos W."/>
            <person name="Labutti K."/>
            <person name="Pangilinan J."/>
            <person name="Ruiz-Duenas F.J."/>
            <person name="Barrasa J.M."/>
            <person name="Sanchez-Garcia M."/>
            <person name="Camarero S."/>
            <person name="Miyauchi S."/>
            <person name="Serrano A."/>
            <person name="Linde D."/>
            <person name="Babiker R."/>
            <person name="Drula E."/>
            <person name="Ayuso-Fernandez I."/>
            <person name="Pacheco R."/>
            <person name="Padilla G."/>
            <person name="Ferreira P."/>
            <person name="Barriuso J."/>
            <person name="Kellner H."/>
            <person name="Castanera R."/>
            <person name="Alfaro M."/>
            <person name="Ramirez L."/>
            <person name="Pisabarro A.G."/>
            <person name="Kuo A."/>
            <person name="Tritt A."/>
            <person name="Lipzen A."/>
            <person name="He G."/>
            <person name="Yan M."/>
            <person name="Ng V."/>
            <person name="Cullen D."/>
            <person name="Martin F."/>
            <person name="Rosso M.-N."/>
            <person name="Henrissat B."/>
            <person name="Hibbett D."/>
            <person name="Martinez A.T."/>
            <person name="Grigoriev I.V."/>
        </authorList>
    </citation>
    <scope>NUCLEOTIDE SEQUENCE</scope>
    <source>
        <strain evidence="6">CBS 247.69</strain>
    </source>
</reference>
<evidence type="ECO:0000256" key="3">
    <source>
        <dbReference type="ARBA" id="ARBA00022989"/>
    </source>
</evidence>
<dbReference type="PANTHER" id="PTHR23112:SF37">
    <property type="entry name" value="G PROTEIN-COUPLED RECEPTOR GPR1"/>
    <property type="match status" value="1"/>
</dbReference>
<evidence type="ECO:0008006" key="8">
    <source>
        <dbReference type="Google" id="ProtNLM"/>
    </source>
</evidence>
<feature type="transmembrane region" description="Helical" evidence="5">
    <location>
        <begin position="157"/>
        <end position="176"/>
    </location>
</feature>
<dbReference type="OrthoDB" id="100006at2759"/>
<feature type="transmembrane region" description="Helical" evidence="5">
    <location>
        <begin position="84"/>
        <end position="104"/>
    </location>
</feature>
<evidence type="ECO:0000313" key="6">
    <source>
        <dbReference type="EMBL" id="KAF9467367.1"/>
    </source>
</evidence>
<evidence type="ECO:0000256" key="5">
    <source>
        <dbReference type="SAM" id="Phobius"/>
    </source>
</evidence>
<dbReference type="GO" id="GO:0004930">
    <property type="term" value="F:G protein-coupled receptor activity"/>
    <property type="evidence" value="ECO:0007669"/>
    <property type="project" value="InterPro"/>
</dbReference>
<protein>
    <recommendedName>
        <fullName evidence="8">Glucose receptor Git3 N-terminal domain-containing protein</fullName>
    </recommendedName>
</protein>
<keyword evidence="7" id="KW-1185">Reference proteome</keyword>
<feature type="transmembrane region" description="Helical" evidence="5">
    <location>
        <begin position="264"/>
        <end position="284"/>
    </location>
</feature>
<name>A0A9P5YEG4_9AGAR</name>
<dbReference type="Proteomes" id="UP000807353">
    <property type="component" value="Unassembled WGS sequence"/>
</dbReference>
<proteinExistence type="predicted"/>
<comment type="caution">
    <text evidence="6">The sequence shown here is derived from an EMBL/GenBank/DDBJ whole genome shotgun (WGS) entry which is preliminary data.</text>
</comment>
<dbReference type="PANTHER" id="PTHR23112">
    <property type="entry name" value="G PROTEIN-COUPLED RECEPTOR 157-RELATED"/>
    <property type="match status" value="1"/>
</dbReference>
<keyword evidence="2 5" id="KW-0812">Transmembrane</keyword>
<feature type="transmembrane region" description="Helical" evidence="5">
    <location>
        <begin position="45"/>
        <end position="64"/>
    </location>
</feature>
<dbReference type="InterPro" id="IPR000276">
    <property type="entry name" value="GPCR_Rhodpsn"/>
</dbReference>
<dbReference type="GO" id="GO:0007189">
    <property type="term" value="P:adenylate cyclase-activating G protein-coupled receptor signaling pathway"/>
    <property type="evidence" value="ECO:0007669"/>
    <property type="project" value="TreeGrafter"/>
</dbReference>
<sequence length="375" mass="42035">MASAIPPYSGIICTEEQYIRSLNSSAIYCLTRSQSIGLTIVAETGLASLFAVCFVFVIIIRNTIQHIRHAPAGKFTIVREPMDIFMLSLFVADFVQALGAVMDIKWIRDGKVEIGAFCTAQGETGVAITTLLIAIYTFIGVWWRIGMGMGSVRVAKVIIGLVWLFIILMVVIGNATHSDKNDLYQSPTPYWCWIGEDYMQFRIWGEYVWFWITLVFSFLAYIPLFLWSRGNITFSEYSWWRFSIHRASKFDNPYGTRRQSLAMIAYPVVYSILIIPLSVVRWIGFVQERGGRESHIGAAATMSVIGIYGLSGACNVILLLTTRPNSILFSKGLDYEPRHTAAGMATYKSSSINETMGEQINDLGRPPSRSSVGWS</sequence>
<evidence type="ECO:0000313" key="7">
    <source>
        <dbReference type="Proteomes" id="UP000807353"/>
    </source>
</evidence>
<feature type="transmembrane region" description="Helical" evidence="5">
    <location>
        <begin position="208"/>
        <end position="227"/>
    </location>
</feature>
<dbReference type="EMBL" id="MU150237">
    <property type="protein sequence ID" value="KAF9467367.1"/>
    <property type="molecule type" value="Genomic_DNA"/>
</dbReference>
<keyword evidence="3 5" id="KW-1133">Transmembrane helix</keyword>
<accession>A0A9P5YEG4</accession>
<feature type="transmembrane region" description="Helical" evidence="5">
    <location>
        <begin position="296"/>
        <end position="321"/>
    </location>
</feature>
<gene>
    <name evidence="6" type="ORF">BDZ94DRAFT_1249167</name>
</gene>
<evidence type="ECO:0000256" key="2">
    <source>
        <dbReference type="ARBA" id="ARBA00022692"/>
    </source>
</evidence>
<comment type="subcellular location">
    <subcellularLocation>
        <location evidence="1">Membrane</location>
        <topology evidence="1">Multi-pass membrane protein</topology>
    </subcellularLocation>
</comment>
<dbReference type="Pfam" id="PF00001">
    <property type="entry name" value="7tm_1"/>
    <property type="match status" value="1"/>
</dbReference>